<sequence length="585" mass="65509">MGQRLNIIIVAEGAIDENGHKISSNRLQHLVEDRLQYDTRITILGHVQRGGNPSAFDRILATRMGVEAVVAILDTTTNSEPSVISINGNKICRIPLKKSVELTSSIKDAYAKKDYECVMHLRGPNYVKNLNNYLMMSKLYMKCPSIHLDALHPKIYIVNVGAPACGINACVRSLTKLFILNKCIVYHVKNGLNGFIDNEIYTANWSNTNYWIHEGGSLLGTNRNTPKKIGIDVLAEKFKMRNINCLIIIGGYEAFLSVVQMEEARKDHSEFRIPIGIIPATISNNVPGTTLCIGSDTALNEITYTCDRLKQSATGTRKRVFIVETHGGFCGYLATMAGLSSGADAAYIFEKKIDVQDIKNDAEHLVQKMSEGTERGIILRCEKASKNYDIHFMRAIFEEIGQDSFDTRINVIGHIQQVLILHFAIGRSREALLYKYINRSGSLNTPAKIKITGRPSKLTCKERRRIIRKASKFVLSARDIRDELDLNSSGGSPSAFDRALASKFATFTVNFVMNLFKEKEIASNCDINSYEDSESAFIIGIESCTKATPVKIVYQNADNVHRIPKNQWWMCTQNLLRILAKHELC</sequence>
<keyword evidence="13" id="KW-0324">Glycolysis</keyword>
<dbReference type="GO" id="GO:0005524">
    <property type="term" value="F:ATP binding"/>
    <property type="evidence" value="ECO:0007669"/>
    <property type="project" value="UniProtKB-KW"/>
</dbReference>
<dbReference type="InterPro" id="IPR022953">
    <property type="entry name" value="ATP_PFK"/>
</dbReference>
<keyword evidence="10" id="KW-0418">Kinase</keyword>
<dbReference type="GO" id="GO:0006002">
    <property type="term" value="P:fructose 6-phosphate metabolic process"/>
    <property type="evidence" value="ECO:0007669"/>
    <property type="project" value="InterPro"/>
</dbReference>
<evidence type="ECO:0000256" key="12">
    <source>
        <dbReference type="ARBA" id="ARBA00022842"/>
    </source>
</evidence>
<evidence type="ECO:0000256" key="2">
    <source>
        <dbReference type="ARBA" id="ARBA00004496"/>
    </source>
</evidence>
<evidence type="ECO:0000256" key="5">
    <source>
        <dbReference type="ARBA" id="ARBA00022490"/>
    </source>
</evidence>
<protein>
    <recommendedName>
        <fullName evidence="4">6-phosphofructokinase</fullName>
        <ecNumber evidence="4">2.7.1.11</ecNumber>
    </recommendedName>
</protein>
<dbReference type="GO" id="GO:0016208">
    <property type="term" value="F:AMP binding"/>
    <property type="evidence" value="ECO:0007669"/>
    <property type="project" value="TreeGrafter"/>
</dbReference>
<dbReference type="GO" id="GO:0030388">
    <property type="term" value="P:fructose 1,6-bisphosphate metabolic process"/>
    <property type="evidence" value="ECO:0007669"/>
    <property type="project" value="TreeGrafter"/>
</dbReference>
<dbReference type="GO" id="GO:0048029">
    <property type="term" value="F:monosaccharide binding"/>
    <property type="evidence" value="ECO:0007669"/>
    <property type="project" value="TreeGrafter"/>
</dbReference>
<organism evidence="16 17">
    <name type="scientific">Intoshia linei</name>
    <dbReference type="NCBI Taxonomy" id="1819745"/>
    <lineage>
        <taxon>Eukaryota</taxon>
        <taxon>Metazoa</taxon>
        <taxon>Spiralia</taxon>
        <taxon>Lophotrochozoa</taxon>
        <taxon>Mesozoa</taxon>
        <taxon>Orthonectida</taxon>
        <taxon>Rhopaluridae</taxon>
        <taxon>Intoshia</taxon>
    </lineage>
</organism>
<evidence type="ECO:0000256" key="11">
    <source>
        <dbReference type="ARBA" id="ARBA00022840"/>
    </source>
</evidence>
<evidence type="ECO:0000313" key="16">
    <source>
        <dbReference type="EMBL" id="OAF66124.1"/>
    </source>
</evidence>
<evidence type="ECO:0000256" key="6">
    <source>
        <dbReference type="ARBA" id="ARBA00022533"/>
    </source>
</evidence>
<dbReference type="Gene3D" id="3.40.50.450">
    <property type="match status" value="2"/>
</dbReference>
<dbReference type="OrthoDB" id="537915at2759"/>
<dbReference type="GO" id="GO:0042802">
    <property type="term" value="F:identical protein binding"/>
    <property type="evidence" value="ECO:0007669"/>
    <property type="project" value="TreeGrafter"/>
</dbReference>
<evidence type="ECO:0000259" key="15">
    <source>
        <dbReference type="Pfam" id="PF00365"/>
    </source>
</evidence>
<evidence type="ECO:0000256" key="10">
    <source>
        <dbReference type="ARBA" id="ARBA00022777"/>
    </source>
</evidence>
<reference evidence="16 17" key="1">
    <citation type="submission" date="2016-04" db="EMBL/GenBank/DDBJ databases">
        <title>The genome of Intoshia linei affirms orthonectids as highly simplified spiralians.</title>
        <authorList>
            <person name="Mikhailov K.V."/>
            <person name="Slusarev G.S."/>
            <person name="Nikitin M.A."/>
            <person name="Logacheva M.D."/>
            <person name="Penin A."/>
            <person name="Aleoshin V."/>
            <person name="Panchin Y.V."/>
        </authorList>
    </citation>
    <scope>NUCLEOTIDE SEQUENCE [LARGE SCALE GENOMIC DNA]</scope>
    <source>
        <strain evidence="16">Intl2013</strain>
        <tissue evidence="16">Whole animal</tissue>
    </source>
</reference>
<comment type="subcellular location">
    <subcellularLocation>
        <location evidence="2">Cytoplasm</location>
    </subcellularLocation>
</comment>
<keyword evidence="6" id="KW-0021">Allosteric enzyme</keyword>
<dbReference type="EMBL" id="LWCA01001028">
    <property type="protein sequence ID" value="OAF66124.1"/>
    <property type="molecule type" value="Genomic_DNA"/>
</dbReference>
<dbReference type="Pfam" id="PF00365">
    <property type="entry name" value="PFK"/>
    <property type="match status" value="2"/>
</dbReference>
<comment type="pathway">
    <text evidence="3">Carbohydrate degradation; glycolysis; D-glyceraldehyde 3-phosphate and glycerone phosphate from D-glucose: step 3/4.</text>
</comment>
<feature type="domain" description="Phosphofructokinase" evidence="15">
    <location>
        <begin position="154"/>
        <end position="417"/>
    </location>
</feature>
<evidence type="ECO:0000256" key="1">
    <source>
        <dbReference type="ARBA" id="ARBA00001946"/>
    </source>
</evidence>
<dbReference type="PANTHER" id="PTHR13697">
    <property type="entry name" value="PHOSPHOFRUCTOKINASE"/>
    <property type="match status" value="1"/>
</dbReference>
<keyword evidence="5" id="KW-0963">Cytoplasm</keyword>
<dbReference type="InterPro" id="IPR000023">
    <property type="entry name" value="Phosphofructokinase_dom"/>
</dbReference>
<keyword evidence="9" id="KW-0547">Nucleotide-binding</keyword>
<keyword evidence="7" id="KW-0808">Transferase</keyword>
<dbReference type="PRINTS" id="PR00476">
    <property type="entry name" value="PHFRCTKINASE"/>
</dbReference>
<dbReference type="AlphaFoldDB" id="A0A177AY57"/>
<dbReference type="GO" id="GO:0005945">
    <property type="term" value="C:6-phosphofructokinase complex"/>
    <property type="evidence" value="ECO:0007669"/>
    <property type="project" value="TreeGrafter"/>
</dbReference>
<dbReference type="GO" id="GO:0061621">
    <property type="term" value="P:canonical glycolysis"/>
    <property type="evidence" value="ECO:0007669"/>
    <property type="project" value="TreeGrafter"/>
</dbReference>
<dbReference type="PROSITE" id="PS00433">
    <property type="entry name" value="PHOSPHOFRUCTOKINASE"/>
    <property type="match status" value="1"/>
</dbReference>
<keyword evidence="12" id="KW-0460">Magnesium</keyword>
<dbReference type="Gene3D" id="3.40.50.460">
    <property type="entry name" value="Phosphofructokinase domain"/>
    <property type="match status" value="1"/>
</dbReference>
<comment type="cofactor">
    <cofactor evidence="1">
        <name>Mg(2+)</name>
        <dbReference type="ChEBI" id="CHEBI:18420"/>
    </cofactor>
</comment>
<dbReference type="Proteomes" id="UP000078046">
    <property type="component" value="Unassembled WGS sequence"/>
</dbReference>
<comment type="catalytic activity">
    <reaction evidence="14">
        <text>beta-D-fructose 6-phosphate + ATP = beta-D-fructose 1,6-bisphosphate + ADP + H(+)</text>
        <dbReference type="Rhea" id="RHEA:16109"/>
        <dbReference type="ChEBI" id="CHEBI:15378"/>
        <dbReference type="ChEBI" id="CHEBI:30616"/>
        <dbReference type="ChEBI" id="CHEBI:32966"/>
        <dbReference type="ChEBI" id="CHEBI:57634"/>
        <dbReference type="ChEBI" id="CHEBI:456216"/>
        <dbReference type="EC" id="2.7.1.11"/>
    </reaction>
</comment>
<comment type="caution">
    <text evidence="16">The sequence shown here is derived from an EMBL/GenBank/DDBJ whole genome shotgun (WGS) entry which is preliminary data.</text>
</comment>
<dbReference type="InterPro" id="IPR035966">
    <property type="entry name" value="PKF_sf"/>
</dbReference>
<dbReference type="GO" id="GO:0046872">
    <property type="term" value="F:metal ion binding"/>
    <property type="evidence" value="ECO:0007669"/>
    <property type="project" value="UniProtKB-KW"/>
</dbReference>
<keyword evidence="11" id="KW-0067">ATP-binding</keyword>
<evidence type="ECO:0000313" key="17">
    <source>
        <dbReference type="Proteomes" id="UP000078046"/>
    </source>
</evidence>
<dbReference type="GO" id="GO:0003872">
    <property type="term" value="F:6-phosphofructokinase activity"/>
    <property type="evidence" value="ECO:0007669"/>
    <property type="project" value="UniProtKB-EC"/>
</dbReference>
<dbReference type="PANTHER" id="PTHR13697:SF4">
    <property type="entry name" value="ATP-DEPENDENT 6-PHOSPHOFRUCTOKINASE"/>
    <property type="match status" value="1"/>
</dbReference>
<dbReference type="InterPro" id="IPR015912">
    <property type="entry name" value="Phosphofructokinase_CS"/>
</dbReference>
<gene>
    <name evidence="16" type="ORF">A3Q56_06162</name>
</gene>
<name>A0A177AY57_9BILA</name>
<evidence type="ECO:0000256" key="3">
    <source>
        <dbReference type="ARBA" id="ARBA00004679"/>
    </source>
</evidence>
<dbReference type="UniPathway" id="UPA00109">
    <property type="reaction ID" value="UER00182"/>
</dbReference>
<evidence type="ECO:0000256" key="7">
    <source>
        <dbReference type="ARBA" id="ARBA00022679"/>
    </source>
</evidence>
<evidence type="ECO:0000256" key="14">
    <source>
        <dbReference type="ARBA" id="ARBA00048070"/>
    </source>
</evidence>
<keyword evidence="8" id="KW-0479">Metal-binding</keyword>
<evidence type="ECO:0000256" key="4">
    <source>
        <dbReference type="ARBA" id="ARBA00012055"/>
    </source>
</evidence>
<evidence type="ECO:0000256" key="9">
    <source>
        <dbReference type="ARBA" id="ARBA00022741"/>
    </source>
</evidence>
<feature type="domain" description="Phosphofructokinase" evidence="15">
    <location>
        <begin position="3"/>
        <end position="71"/>
    </location>
</feature>
<evidence type="ECO:0000256" key="8">
    <source>
        <dbReference type="ARBA" id="ARBA00022723"/>
    </source>
</evidence>
<proteinExistence type="predicted"/>
<dbReference type="GO" id="GO:0070095">
    <property type="term" value="F:fructose-6-phosphate binding"/>
    <property type="evidence" value="ECO:0007669"/>
    <property type="project" value="TreeGrafter"/>
</dbReference>
<evidence type="ECO:0000256" key="13">
    <source>
        <dbReference type="ARBA" id="ARBA00023152"/>
    </source>
</evidence>
<dbReference type="FunFam" id="3.40.50.460:FF:000008">
    <property type="entry name" value="ATP-dependent 6-phosphofructokinase"/>
    <property type="match status" value="1"/>
</dbReference>
<dbReference type="EC" id="2.7.1.11" evidence="4"/>
<keyword evidence="17" id="KW-1185">Reference proteome</keyword>
<dbReference type="SUPFAM" id="SSF53784">
    <property type="entry name" value="Phosphofructokinase"/>
    <property type="match status" value="2"/>
</dbReference>
<accession>A0A177AY57</accession>